<evidence type="ECO:0000256" key="15">
    <source>
        <dbReference type="SAM" id="Phobius"/>
    </source>
</evidence>
<feature type="coiled-coil region" evidence="14">
    <location>
        <begin position="620"/>
        <end position="647"/>
    </location>
</feature>
<comment type="caution">
    <text evidence="17">The sequence shown here is derived from an EMBL/GenBank/DDBJ whole genome shotgun (WGS) entry which is preliminary data.</text>
</comment>
<evidence type="ECO:0000256" key="11">
    <source>
        <dbReference type="ARBA" id="ARBA00022989"/>
    </source>
</evidence>
<evidence type="ECO:0000256" key="8">
    <source>
        <dbReference type="ARBA" id="ARBA00022741"/>
    </source>
</evidence>
<feature type="transmembrane region" description="Helical" evidence="15">
    <location>
        <begin position="409"/>
        <end position="429"/>
    </location>
</feature>
<keyword evidence="14" id="KW-0175">Coiled coil</keyword>
<evidence type="ECO:0000256" key="14">
    <source>
        <dbReference type="SAM" id="Coils"/>
    </source>
</evidence>
<keyword evidence="12" id="KW-0902">Two-component regulatory system</keyword>
<feature type="transmembrane region" description="Helical" evidence="15">
    <location>
        <begin position="336"/>
        <end position="358"/>
    </location>
</feature>
<evidence type="ECO:0000256" key="12">
    <source>
        <dbReference type="ARBA" id="ARBA00023012"/>
    </source>
</evidence>
<keyword evidence="8" id="KW-0547">Nucleotide-binding</keyword>
<evidence type="ECO:0000256" key="13">
    <source>
        <dbReference type="ARBA" id="ARBA00023136"/>
    </source>
</evidence>
<keyword evidence="5" id="KW-0597">Phosphoprotein</keyword>
<dbReference type="InterPro" id="IPR003661">
    <property type="entry name" value="HisK_dim/P_dom"/>
</dbReference>
<keyword evidence="11 15" id="KW-1133">Transmembrane helix</keyword>
<evidence type="ECO:0000256" key="10">
    <source>
        <dbReference type="ARBA" id="ARBA00022840"/>
    </source>
</evidence>
<comment type="catalytic activity">
    <reaction evidence="1">
        <text>ATP + protein L-histidine = ADP + protein N-phospho-L-histidine.</text>
        <dbReference type="EC" id="2.7.13.3"/>
    </reaction>
</comment>
<dbReference type="Pfam" id="PF02518">
    <property type="entry name" value="HATPase_c"/>
    <property type="match status" value="1"/>
</dbReference>
<evidence type="ECO:0000256" key="3">
    <source>
        <dbReference type="ARBA" id="ARBA00012438"/>
    </source>
</evidence>
<dbReference type="Gene3D" id="1.10.287.130">
    <property type="match status" value="1"/>
</dbReference>
<evidence type="ECO:0000256" key="9">
    <source>
        <dbReference type="ARBA" id="ARBA00022777"/>
    </source>
</evidence>
<evidence type="ECO:0000256" key="4">
    <source>
        <dbReference type="ARBA" id="ARBA00022475"/>
    </source>
</evidence>
<dbReference type="SMART" id="SM00387">
    <property type="entry name" value="HATPase_c"/>
    <property type="match status" value="1"/>
</dbReference>
<keyword evidence="7 15" id="KW-0812">Transmembrane</keyword>
<dbReference type="SUPFAM" id="SSF47384">
    <property type="entry name" value="Homodimeric domain of signal transducing histidine kinase"/>
    <property type="match status" value="1"/>
</dbReference>
<dbReference type="CDD" id="cd00082">
    <property type="entry name" value="HisKA"/>
    <property type="match status" value="1"/>
</dbReference>
<dbReference type="InterPro" id="IPR050398">
    <property type="entry name" value="HssS/ArlS-like"/>
</dbReference>
<evidence type="ECO:0000256" key="7">
    <source>
        <dbReference type="ARBA" id="ARBA00022692"/>
    </source>
</evidence>
<dbReference type="InterPro" id="IPR036890">
    <property type="entry name" value="HATPase_C_sf"/>
</dbReference>
<name>A0A6L5YNS0_9FIRM</name>
<dbReference type="RefSeq" id="WP_154428210.1">
    <property type="nucleotide sequence ID" value="NZ_VUNI01000002.1"/>
</dbReference>
<dbReference type="PANTHER" id="PTHR45528">
    <property type="entry name" value="SENSOR HISTIDINE KINASE CPXA"/>
    <property type="match status" value="1"/>
</dbReference>
<organism evidence="17 18">
    <name type="scientific">Roseburia porci</name>
    <dbReference type="NCBI Taxonomy" id="2605790"/>
    <lineage>
        <taxon>Bacteria</taxon>
        <taxon>Bacillati</taxon>
        <taxon>Bacillota</taxon>
        <taxon>Clostridia</taxon>
        <taxon>Lachnospirales</taxon>
        <taxon>Lachnospiraceae</taxon>
        <taxon>Roseburia</taxon>
    </lineage>
</organism>
<dbReference type="InterPro" id="IPR003594">
    <property type="entry name" value="HATPase_dom"/>
</dbReference>
<dbReference type="SMART" id="SM00388">
    <property type="entry name" value="HisKA"/>
    <property type="match status" value="1"/>
</dbReference>
<keyword evidence="18" id="KW-1185">Reference proteome</keyword>
<comment type="subcellular location">
    <subcellularLocation>
        <location evidence="2">Cell membrane</location>
        <topology evidence="2">Multi-pass membrane protein</topology>
    </subcellularLocation>
</comment>
<reference evidence="17 18" key="1">
    <citation type="submission" date="2019-08" db="EMBL/GenBank/DDBJ databases">
        <title>In-depth cultivation of the pig gut microbiome towards novel bacterial diversity and tailored functional studies.</title>
        <authorList>
            <person name="Wylensek D."/>
            <person name="Hitch T.C.A."/>
            <person name="Clavel T."/>
        </authorList>
    </citation>
    <scope>NUCLEOTIDE SEQUENCE [LARGE SCALE GENOMIC DNA]</scope>
    <source>
        <strain evidence="17 18">MUC/MUC-530-WT-4D</strain>
    </source>
</reference>
<keyword evidence="6" id="KW-0808">Transferase</keyword>
<feature type="transmembrane region" description="Helical" evidence="15">
    <location>
        <begin position="12"/>
        <end position="38"/>
    </location>
</feature>
<feature type="transmembrane region" description="Helical" evidence="15">
    <location>
        <begin position="508"/>
        <end position="527"/>
    </location>
</feature>
<dbReference type="SUPFAM" id="SSF55874">
    <property type="entry name" value="ATPase domain of HSP90 chaperone/DNA topoisomerase II/histidine kinase"/>
    <property type="match status" value="1"/>
</dbReference>
<dbReference type="AlphaFoldDB" id="A0A6L5YNS0"/>
<feature type="transmembrane region" description="Helical" evidence="15">
    <location>
        <begin position="484"/>
        <end position="502"/>
    </location>
</feature>
<evidence type="ECO:0000259" key="16">
    <source>
        <dbReference type="PROSITE" id="PS50109"/>
    </source>
</evidence>
<dbReference type="InterPro" id="IPR036097">
    <property type="entry name" value="HisK_dim/P_sf"/>
</dbReference>
<protein>
    <recommendedName>
        <fullName evidence="3">histidine kinase</fullName>
        <ecNumber evidence="3">2.7.13.3</ecNumber>
    </recommendedName>
</protein>
<dbReference type="PANTHER" id="PTHR45528:SF1">
    <property type="entry name" value="SENSOR HISTIDINE KINASE CPXA"/>
    <property type="match status" value="1"/>
</dbReference>
<dbReference type="GO" id="GO:0005524">
    <property type="term" value="F:ATP binding"/>
    <property type="evidence" value="ECO:0007669"/>
    <property type="project" value="UniProtKB-KW"/>
</dbReference>
<evidence type="ECO:0000256" key="6">
    <source>
        <dbReference type="ARBA" id="ARBA00022679"/>
    </source>
</evidence>
<dbReference type="Pfam" id="PF00512">
    <property type="entry name" value="HisKA"/>
    <property type="match status" value="1"/>
</dbReference>
<dbReference type="Proteomes" id="UP000474024">
    <property type="component" value="Unassembled WGS sequence"/>
</dbReference>
<dbReference type="EC" id="2.7.13.3" evidence="3"/>
<keyword evidence="10" id="KW-0067">ATP-binding</keyword>
<feature type="domain" description="Histidine kinase" evidence="16">
    <location>
        <begin position="591"/>
        <end position="789"/>
    </location>
</feature>
<dbReference type="InterPro" id="IPR005467">
    <property type="entry name" value="His_kinase_dom"/>
</dbReference>
<gene>
    <name evidence="17" type="ORF">FYJ75_01720</name>
</gene>
<dbReference type="GO" id="GO:0000155">
    <property type="term" value="F:phosphorelay sensor kinase activity"/>
    <property type="evidence" value="ECO:0007669"/>
    <property type="project" value="InterPro"/>
</dbReference>
<feature type="transmembrane region" description="Helical" evidence="15">
    <location>
        <begin position="378"/>
        <end position="402"/>
    </location>
</feature>
<proteinExistence type="predicted"/>
<sequence>MIKLTHKPWAKFIAVIVCILSGIVMIASLAGIVTYYAAIDRSTSGADSFTSGSREEMTDMVYANLSGNYAAYMLESLSNDNYDALDGGNLLYSVVKVPAGDTDASKGEQVYSNNNYDVNPDNYDYVFSGPSTEAHNVQYYYSTRSLCEAMFYHADTYETDTSYVSMILDGYVFDYEAGKMYAKCGDTYVLLHSIQVDTQESYVEYVWDDNKQAYYSTYNDEKLDASAYDTWIGVSMEDSEYVEPGHQSTSTNHELLFAKSSDIQGEIWELSADKYVLDGDVLEYEEQPTVQPMYYVYMKVKDVPQAGLTMNNGLTDYYTQASDVINRLNWFWNHMVVFQIVSLLLFVASLVFLSFGAGHRSTDEDIHLRGIDRFPYEIYTVLVALGIGGGITGNIALFMTALGRMDQTLFVILEFEIAVLWMALFLAFYLSTAVRLKNHCFWRYTLIHYIFLPVRKLLHWLGVSVKKIRQAAKENVSLVWKMELILLGIYLVGIFFIVVTGYAPGVEIVLFTLFMIVSAVVTLWAALQMNRLKEGGKRIAQGDYSQPIDTDNMFWEFKKHAENINEVGNGISLAVDARMKSEHFKTELITNVSHDIKTPLTSIINYADLIKKEQFDDPKLDEYIDVLDRQSARLKKLIEDLMEASKASTGNLPVHLEKFDASVMLTQVVGEFEERTQANHLDLIVSGPEKPVYILADGRHLWRVFDNLMSNICKYAQPGTRVYINLEQVKQDVVITFRNISRYQLNITSEELMERFVRGDSSRNTEGNGLGLSIAQSLTTLMNGTMRLEVDGDLFKVILTFAQLMDE</sequence>
<dbReference type="Gene3D" id="3.30.565.10">
    <property type="entry name" value="Histidine kinase-like ATPase, C-terminal domain"/>
    <property type="match status" value="1"/>
</dbReference>
<evidence type="ECO:0000313" key="17">
    <source>
        <dbReference type="EMBL" id="MST73752.1"/>
    </source>
</evidence>
<dbReference type="PROSITE" id="PS50109">
    <property type="entry name" value="HIS_KIN"/>
    <property type="match status" value="1"/>
</dbReference>
<keyword evidence="9 17" id="KW-0418">Kinase</keyword>
<accession>A0A6L5YNS0</accession>
<evidence type="ECO:0000256" key="1">
    <source>
        <dbReference type="ARBA" id="ARBA00000085"/>
    </source>
</evidence>
<evidence type="ECO:0000256" key="2">
    <source>
        <dbReference type="ARBA" id="ARBA00004651"/>
    </source>
</evidence>
<keyword evidence="13 15" id="KW-0472">Membrane</keyword>
<keyword evidence="4" id="KW-1003">Cell membrane</keyword>
<evidence type="ECO:0000256" key="5">
    <source>
        <dbReference type="ARBA" id="ARBA00022553"/>
    </source>
</evidence>
<dbReference type="EMBL" id="VUNI01000002">
    <property type="protein sequence ID" value="MST73752.1"/>
    <property type="molecule type" value="Genomic_DNA"/>
</dbReference>
<dbReference type="FunFam" id="1.10.287.130:FF:000001">
    <property type="entry name" value="Two-component sensor histidine kinase"/>
    <property type="match status" value="1"/>
</dbReference>
<dbReference type="GO" id="GO:0005886">
    <property type="term" value="C:plasma membrane"/>
    <property type="evidence" value="ECO:0007669"/>
    <property type="project" value="UniProtKB-SubCell"/>
</dbReference>
<evidence type="ECO:0000313" key="18">
    <source>
        <dbReference type="Proteomes" id="UP000474024"/>
    </source>
</evidence>